<dbReference type="STRING" id="980561.A1359_05845"/>
<sequence length="286" mass="31873">MRKLPSITKHLFLCCLAGSSFTAQAEEKFRVCADPLNPPYSTKQLDGYENKIAALFAKQLNQEVEYFWLPARIGFIRNTLKAENENGDGFKCDVVMGVPSGYDLTETSKPYFHSTYALLIAKDRGWDDITAATQLANLPLQKQELLKIAMFDRGPGTTWLQKNGLLAQGIPYQSMTGDSEHNVAMQIDKDLRAGTIDMVILWGPMAGYVKSQSPKDSYIVIPMESTPDMKFDFSIAMGVRHGDNARKQQLNDLIDKNMPEIQSIIGSYGIPLLPIPAQAVKKDDDD</sequence>
<accession>A0A177NIC2</accession>
<dbReference type="InterPro" id="IPR022448">
    <property type="entry name" value="Quinoprotein_dehydrogenase"/>
</dbReference>
<feature type="signal peptide" evidence="1">
    <location>
        <begin position="1"/>
        <end position="25"/>
    </location>
</feature>
<feature type="domain" description="Solute-binding protein family 3/N-terminal" evidence="2">
    <location>
        <begin position="28"/>
        <end position="271"/>
    </location>
</feature>
<name>A0A177NIC2_9GAMM</name>
<evidence type="ECO:0000313" key="4">
    <source>
        <dbReference type="Proteomes" id="UP000078476"/>
    </source>
</evidence>
<gene>
    <name evidence="3" type="ORF">A1359_05845</name>
</gene>
<dbReference type="NCBIfam" id="TIGR03871">
    <property type="entry name" value="ABC_peri_MoxJ_2"/>
    <property type="match status" value="1"/>
</dbReference>
<dbReference type="EMBL" id="LUUI01000087">
    <property type="protein sequence ID" value="OAI17615.1"/>
    <property type="molecule type" value="Genomic_DNA"/>
</dbReference>
<organism evidence="3 4">
    <name type="scientific">Methylomonas lenta</name>
    <dbReference type="NCBI Taxonomy" id="980561"/>
    <lineage>
        <taxon>Bacteria</taxon>
        <taxon>Pseudomonadati</taxon>
        <taxon>Pseudomonadota</taxon>
        <taxon>Gammaproteobacteria</taxon>
        <taxon>Methylococcales</taxon>
        <taxon>Methylococcaceae</taxon>
        <taxon>Methylomonas</taxon>
    </lineage>
</organism>
<dbReference type="Proteomes" id="UP000078476">
    <property type="component" value="Unassembled WGS sequence"/>
</dbReference>
<evidence type="ECO:0000256" key="1">
    <source>
        <dbReference type="SAM" id="SignalP"/>
    </source>
</evidence>
<keyword evidence="4" id="KW-1185">Reference proteome</keyword>
<keyword evidence="1" id="KW-0732">Signal</keyword>
<comment type="caution">
    <text evidence="3">The sequence shown here is derived from an EMBL/GenBank/DDBJ whole genome shotgun (WGS) entry which is preliminary data.</text>
</comment>
<feature type="chain" id="PRO_5008069186" evidence="1">
    <location>
        <begin position="26"/>
        <end position="286"/>
    </location>
</feature>
<protein>
    <submittedName>
        <fullName evidence="3">ABC transporter substrate-binding protein</fullName>
    </submittedName>
</protein>
<evidence type="ECO:0000313" key="3">
    <source>
        <dbReference type="EMBL" id="OAI17615.1"/>
    </source>
</evidence>
<evidence type="ECO:0000259" key="2">
    <source>
        <dbReference type="SMART" id="SM00062"/>
    </source>
</evidence>
<dbReference type="SMART" id="SM00062">
    <property type="entry name" value="PBPb"/>
    <property type="match status" value="1"/>
</dbReference>
<reference evidence="3 4" key="1">
    <citation type="submission" date="2016-03" db="EMBL/GenBank/DDBJ databases">
        <authorList>
            <person name="Ploux O."/>
        </authorList>
    </citation>
    <scope>NUCLEOTIDE SEQUENCE [LARGE SCALE GENOMIC DNA]</scope>
    <source>
        <strain evidence="3 4">R-45370</strain>
    </source>
</reference>
<dbReference type="OrthoDB" id="176845at2"/>
<dbReference type="AlphaFoldDB" id="A0A177NIC2"/>
<dbReference type="RefSeq" id="WP_066979864.1">
    <property type="nucleotide sequence ID" value="NZ_LUUI01000087.1"/>
</dbReference>
<dbReference type="Gene3D" id="3.40.190.10">
    <property type="entry name" value="Periplasmic binding protein-like II"/>
    <property type="match status" value="2"/>
</dbReference>
<proteinExistence type="predicted"/>
<dbReference type="InterPro" id="IPR001638">
    <property type="entry name" value="Solute-binding_3/MltF_N"/>
</dbReference>
<dbReference type="SUPFAM" id="SSF53850">
    <property type="entry name" value="Periplasmic binding protein-like II"/>
    <property type="match status" value="1"/>
</dbReference>